<dbReference type="PANTHER" id="PTHR12499">
    <property type="entry name" value="OPTIC ATROPHY 3 PROTEIN OPA3"/>
    <property type="match status" value="1"/>
</dbReference>
<evidence type="ECO:0000256" key="1">
    <source>
        <dbReference type="SAM" id="Coils"/>
    </source>
</evidence>
<dbReference type="InterPro" id="IPR010754">
    <property type="entry name" value="OPA3-like"/>
</dbReference>
<accession>A0AAV1C235</accession>
<proteinExistence type="predicted"/>
<protein>
    <submittedName>
        <fullName evidence="3">OLC1v1023155C1</fullName>
    </submittedName>
</protein>
<dbReference type="AlphaFoldDB" id="A0AAV1C235"/>
<dbReference type="Proteomes" id="UP001161247">
    <property type="component" value="Chromosome 1"/>
</dbReference>
<feature type="coiled-coil region" evidence="1">
    <location>
        <begin position="111"/>
        <end position="145"/>
    </location>
</feature>
<feature type="signal peptide" evidence="2">
    <location>
        <begin position="1"/>
        <end position="18"/>
    </location>
</feature>
<dbReference type="GO" id="GO:0019216">
    <property type="term" value="P:regulation of lipid metabolic process"/>
    <property type="evidence" value="ECO:0007669"/>
    <property type="project" value="TreeGrafter"/>
</dbReference>
<dbReference type="Pfam" id="PF07047">
    <property type="entry name" value="OPA3"/>
    <property type="match status" value="1"/>
</dbReference>
<dbReference type="EMBL" id="OX459118">
    <property type="protein sequence ID" value="CAI9088734.1"/>
    <property type="molecule type" value="Genomic_DNA"/>
</dbReference>
<dbReference type="PANTHER" id="PTHR12499:SF22">
    <property type="entry name" value="OS02G0312500 PROTEIN"/>
    <property type="match status" value="1"/>
</dbReference>
<evidence type="ECO:0000256" key="2">
    <source>
        <dbReference type="SAM" id="SignalP"/>
    </source>
</evidence>
<keyword evidence="2" id="KW-0732">Signal</keyword>
<reference evidence="3" key="1">
    <citation type="submission" date="2023-03" db="EMBL/GenBank/DDBJ databases">
        <authorList>
            <person name="Julca I."/>
        </authorList>
    </citation>
    <scope>NUCLEOTIDE SEQUENCE</scope>
</reference>
<keyword evidence="1" id="KW-0175">Coiled coil</keyword>
<evidence type="ECO:0000313" key="4">
    <source>
        <dbReference type="Proteomes" id="UP001161247"/>
    </source>
</evidence>
<dbReference type="GO" id="GO:0005739">
    <property type="term" value="C:mitochondrion"/>
    <property type="evidence" value="ECO:0007669"/>
    <property type="project" value="TreeGrafter"/>
</dbReference>
<gene>
    <name evidence="3" type="ORF">OLC1_LOCUS1238</name>
</gene>
<evidence type="ECO:0000313" key="3">
    <source>
        <dbReference type="EMBL" id="CAI9088734.1"/>
    </source>
</evidence>
<organism evidence="3 4">
    <name type="scientific">Oldenlandia corymbosa var. corymbosa</name>
    <dbReference type="NCBI Taxonomy" id="529605"/>
    <lineage>
        <taxon>Eukaryota</taxon>
        <taxon>Viridiplantae</taxon>
        <taxon>Streptophyta</taxon>
        <taxon>Embryophyta</taxon>
        <taxon>Tracheophyta</taxon>
        <taxon>Spermatophyta</taxon>
        <taxon>Magnoliopsida</taxon>
        <taxon>eudicotyledons</taxon>
        <taxon>Gunneridae</taxon>
        <taxon>Pentapetalae</taxon>
        <taxon>asterids</taxon>
        <taxon>lamiids</taxon>
        <taxon>Gentianales</taxon>
        <taxon>Rubiaceae</taxon>
        <taxon>Rubioideae</taxon>
        <taxon>Spermacoceae</taxon>
        <taxon>Hedyotis-Oldenlandia complex</taxon>
        <taxon>Oldenlandia</taxon>
    </lineage>
</organism>
<feature type="chain" id="PRO_5043370616" evidence="2">
    <location>
        <begin position="19"/>
        <end position="178"/>
    </location>
</feature>
<keyword evidence="4" id="KW-1185">Reference proteome</keyword>
<sequence length="178" mass="20249">MAVLPVFKLATLLLRTMSKPIASRLKKDAGLHPKFRDFIINAAQANHRFSTTLQRRLYGVTRFDLPIPKLNEEKAVQAAADMLGELFVFTVAGLAIIFEVQRNSRSEARKEEKRRQELEVLNQKNQALSAEVDVLRKQLDEVALLKSKLAEVEVIAKGCSHKNMFQFWQKTAEKTTVN</sequence>
<name>A0AAV1C235_OLDCO</name>